<accession>B4CW78</accession>
<dbReference type="PANTHER" id="PTHR23150:SF19">
    <property type="entry name" value="FORMYLGLYCINE-GENERATING ENZYME"/>
    <property type="match status" value="1"/>
</dbReference>
<feature type="domain" description="Sulfatase-modifying factor enzyme-like" evidence="2">
    <location>
        <begin position="39"/>
        <end position="310"/>
    </location>
</feature>
<dbReference type="Gene3D" id="2.120.10.10">
    <property type="match status" value="1"/>
</dbReference>
<evidence type="ECO:0000313" key="5">
    <source>
        <dbReference type="Proteomes" id="UP000005824"/>
    </source>
</evidence>
<dbReference type="SUPFAM" id="SSF50939">
    <property type="entry name" value="Sialidases"/>
    <property type="match status" value="1"/>
</dbReference>
<evidence type="ECO:0000259" key="2">
    <source>
        <dbReference type="Pfam" id="PF03781"/>
    </source>
</evidence>
<feature type="chain" id="PRO_5002802393" evidence="1">
    <location>
        <begin position="23"/>
        <end position="730"/>
    </location>
</feature>
<dbReference type="STRING" id="497964.CfE428DRAFT_0915"/>
<evidence type="ECO:0000259" key="3">
    <source>
        <dbReference type="Pfam" id="PF13088"/>
    </source>
</evidence>
<keyword evidence="5" id="KW-1185">Reference proteome</keyword>
<dbReference type="Pfam" id="PF03781">
    <property type="entry name" value="FGE-sulfatase"/>
    <property type="match status" value="1"/>
</dbReference>
<protein>
    <submittedName>
        <fullName evidence="4">Uncharacterized protein</fullName>
    </submittedName>
</protein>
<dbReference type="InterPro" id="IPR016187">
    <property type="entry name" value="CTDL_fold"/>
</dbReference>
<dbReference type="GO" id="GO:0120147">
    <property type="term" value="F:formylglycine-generating oxidase activity"/>
    <property type="evidence" value="ECO:0007669"/>
    <property type="project" value="TreeGrafter"/>
</dbReference>
<dbReference type="InterPro" id="IPR036278">
    <property type="entry name" value="Sialidase_sf"/>
</dbReference>
<feature type="signal peptide" evidence="1">
    <location>
        <begin position="1"/>
        <end position="22"/>
    </location>
</feature>
<dbReference type="RefSeq" id="WP_006978242.1">
    <property type="nucleotide sequence ID" value="NZ_ABVL01000002.1"/>
</dbReference>
<feature type="domain" description="Sialidase" evidence="3">
    <location>
        <begin position="427"/>
        <end position="606"/>
    </location>
</feature>
<dbReference type="SUPFAM" id="SSF56436">
    <property type="entry name" value="C-type lectin-like"/>
    <property type="match status" value="1"/>
</dbReference>
<dbReference type="AlphaFoldDB" id="B4CW78"/>
<comment type="caution">
    <text evidence="4">The sequence shown here is derived from an EMBL/GenBank/DDBJ whole genome shotgun (WGS) entry which is preliminary data.</text>
</comment>
<dbReference type="PANTHER" id="PTHR23150">
    <property type="entry name" value="SULFATASE MODIFYING FACTOR 1, 2"/>
    <property type="match status" value="1"/>
</dbReference>
<reference evidence="4 5" key="1">
    <citation type="journal article" date="2011" name="J. Bacteriol.">
        <title>Genome sequence of Chthoniobacter flavus Ellin428, an aerobic heterotrophic soil bacterium.</title>
        <authorList>
            <person name="Kant R."/>
            <person name="van Passel M.W."/>
            <person name="Palva A."/>
            <person name="Lucas S."/>
            <person name="Lapidus A."/>
            <person name="Glavina Del Rio T."/>
            <person name="Dalin E."/>
            <person name="Tice H."/>
            <person name="Bruce D."/>
            <person name="Goodwin L."/>
            <person name="Pitluck S."/>
            <person name="Larimer F.W."/>
            <person name="Land M.L."/>
            <person name="Hauser L."/>
            <person name="Sangwan P."/>
            <person name="de Vos W.M."/>
            <person name="Janssen P.H."/>
            <person name="Smidt H."/>
        </authorList>
    </citation>
    <scope>NUCLEOTIDE SEQUENCE [LARGE SCALE GENOMIC DNA]</scope>
    <source>
        <strain evidence="4 5">Ellin428</strain>
    </source>
</reference>
<gene>
    <name evidence="4" type="ORF">CfE428DRAFT_0915</name>
</gene>
<evidence type="ECO:0000313" key="4">
    <source>
        <dbReference type="EMBL" id="EDY21670.1"/>
    </source>
</evidence>
<dbReference type="InterPro" id="IPR042095">
    <property type="entry name" value="SUMF_sf"/>
</dbReference>
<dbReference type="eggNOG" id="COG4409">
    <property type="taxonomic scope" value="Bacteria"/>
</dbReference>
<dbReference type="InterPro" id="IPR005532">
    <property type="entry name" value="SUMF_dom"/>
</dbReference>
<dbReference type="Proteomes" id="UP000005824">
    <property type="component" value="Unassembled WGS sequence"/>
</dbReference>
<dbReference type="eggNOG" id="COG1262">
    <property type="taxonomic scope" value="Bacteria"/>
</dbReference>
<sequence precursor="true">MSNPLPPYLIVLLLVATLPAAAQTTAFTNGSYQNSVGMTMSPIPAGSFKMGQAEREKSYKSPWSMEKDTGADWDESPVRQVKITHPFFMEATEVTNAQYEQFDPQHRKLRARGKESADDDAVVNVNWEDADAFCQWLSQKEGKPYRLPTEAEWEYACRAGTTTLFNTGDTLPDGYQPAGQVEGFAQFFPSANSIATNKIDVANSATPPSPASSALPAYYQLMKKAPLKVGRGPANAWGLYGMHGNAEEWCLDWYAPYDPSQMVDPVGPVDGEFRVVRGGANWQLARLLRSANRLSMEPWARNLIIGFRVVQADAPPAPTANAVPVPPSANPPAPAPLNDKVDMAKPFFAGPARYVNIPPGSEGPLFSTHNHDPAITVFPNGDVFILHYTCDTEFGHELAVAATRLPAGASAFTPPVLFYQCADANNHAPALFVDRQGTIFHFNGNRAMPGSIVRTSTDNGQTWSHGRPLNDDIQPSEANIQTQDGRILETCDSRFDNAGTVTMSADNGQTWTKLSDETTRSVYVPGKTGSCIAGIHVGLIERKDGTLWALGRIDRQNVAALFDHKLPTSVSADGGKTWTYGVSEFPGITSGQRLTLKRLKEGPLLLCTFTDDLAHRDASGKVTGAKKPDELKGMAFRQPDGTMKTGYGLLAALSYDDGATWPVRRLVTPVAPGEKALPAQSTDGGSISLDATHAELNGYLASCQGPDGRIHLISSRNYYVFNLAWLEQVK</sequence>
<dbReference type="InterPro" id="IPR011040">
    <property type="entry name" value="Sialidase"/>
</dbReference>
<dbReference type="InterPro" id="IPR051043">
    <property type="entry name" value="Sulfatase_Mod_Factor_Kinase"/>
</dbReference>
<proteinExistence type="predicted"/>
<name>B4CW78_9BACT</name>
<dbReference type="InParanoid" id="B4CW78"/>
<organism evidence="4 5">
    <name type="scientific">Chthoniobacter flavus Ellin428</name>
    <dbReference type="NCBI Taxonomy" id="497964"/>
    <lineage>
        <taxon>Bacteria</taxon>
        <taxon>Pseudomonadati</taxon>
        <taxon>Verrucomicrobiota</taxon>
        <taxon>Spartobacteria</taxon>
        <taxon>Chthoniobacterales</taxon>
        <taxon>Chthoniobacteraceae</taxon>
        <taxon>Chthoniobacter</taxon>
    </lineage>
</organism>
<evidence type="ECO:0000256" key="1">
    <source>
        <dbReference type="SAM" id="SignalP"/>
    </source>
</evidence>
<dbReference type="Gene3D" id="3.90.1580.10">
    <property type="entry name" value="paralog of FGE (formylglycine-generating enzyme)"/>
    <property type="match status" value="1"/>
</dbReference>
<keyword evidence="1" id="KW-0732">Signal</keyword>
<dbReference type="CDD" id="cd15482">
    <property type="entry name" value="Sialidase_non-viral"/>
    <property type="match status" value="1"/>
</dbReference>
<dbReference type="EMBL" id="ABVL01000002">
    <property type="protein sequence ID" value="EDY21670.1"/>
    <property type="molecule type" value="Genomic_DNA"/>
</dbReference>
<dbReference type="Pfam" id="PF13088">
    <property type="entry name" value="BNR_2"/>
    <property type="match status" value="1"/>
</dbReference>